<feature type="domain" description="GIY-YIG" evidence="2">
    <location>
        <begin position="3"/>
        <end position="80"/>
    </location>
</feature>
<dbReference type="PROSITE" id="PS50164">
    <property type="entry name" value="GIY_YIG"/>
    <property type="match status" value="1"/>
</dbReference>
<evidence type="ECO:0000313" key="3">
    <source>
        <dbReference type="EMBL" id="MCD2425494.1"/>
    </source>
</evidence>
<evidence type="ECO:0000256" key="1">
    <source>
        <dbReference type="ARBA" id="ARBA00007435"/>
    </source>
</evidence>
<dbReference type="InterPro" id="IPR050190">
    <property type="entry name" value="UPF0213_domain"/>
</dbReference>
<keyword evidence="4" id="KW-1185">Reference proteome</keyword>
<dbReference type="CDD" id="cd10448">
    <property type="entry name" value="GIY-YIG_unchar_3"/>
    <property type="match status" value="1"/>
</dbReference>
<evidence type="ECO:0000259" key="2">
    <source>
        <dbReference type="PROSITE" id="PS50164"/>
    </source>
</evidence>
<dbReference type="InterPro" id="IPR035901">
    <property type="entry name" value="GIY-YIG_endonuc_sf"/>
</dbReference>
<dbReference type="RefSeq" id="WP_231007998.1">
    <property type="nucleotide sequence ID" value="NZ_JAJNEC010000007.1"/>
</dbReference>
<dbReference type="PANTHER" id="PTHR34477">
    <property type="entry name" value="UPF0213 PROTEIN YHBQ"/>
    <property type="match status" value="1"/>
</dbReference>
<organism evidence="3 4">
    <name type="scientific">Niabella pedocola</name>
    <dbReference type="NCBI Taxonomy" id="1752077"/>
    <lineage>
        <taxon>Bacteria</taxon>
        <taxon>Pseudomonadati</taxon>
        <taxon>Bacteroidota</taxon>
        <taxon>Chitinophagia</taxon>
        <taxon>Chitinophagales</taxon>
        <taxon>Chitinophagaceae</taxon>
        <taxon>Niabella</taxon>
    </lineage>
</organism>
<name>A0ABS8PXD9_9BACT</name>
<comment type="similarity">
    <text evidence="1">Belongs to the UPF0213 family.</text>
</comment>
<comment type="caution">
    <text evidence="3">The sequence shown here is derived from an EMBL/GenBank/DDBJ whole genome shotgun (WGS) entry which is preliminary data.</text>
</comment>
<evidence type="ECO:0000313" key="4">
    <source>
        <dbReference type="Proteomes" id="UP001199816"/>
    </source>
</evidence>
<dbReference type="SMART" id="SM00465">
    <property type="entry name" value="GIYc"/>
    <property type="match status" value="1"/>
</dbReference>
<dbReference type="Pfam" id="PF01541">
    <property type="entry name" value="GIY-YIG"/>
    <property type="match status" value="1"/>
</dbReference>
<dbReference type="Proteomes" id="UP001199816">
    <property type="component" value="Unassembled WGS sequence"/>
</dbReference>
<dbReference type="PANTHER" id="PTHR34477:SF5">
    <property type="entry name" value="BSL5627 PROTEIN"/>
    <property type="match status" value="1"/>
</dbReference>
<sequence length="105" mass="12526">MQKGAFVYILTNKLRTVLYIGVTSNLRARLWEHEHHEIPGSFTDKYNATLLIYYESLDTINSAIEREKQLKGWVRKKKEQLIVRKNPQWKVLNEEIAKEIYSLLY</sequence>
<dbReference type="EMBL" id="JAJNEC010000007">
    <property type="protein sequence ID" value="MCD2425494.1"/>
    <property type="molecule type" value="Genomic_DNA"/>
</dbReference>
<gene>
    <name evidence="3" type="ORF">LQ567_22105</name>
</gene>
<dbReference type="SUPFAM" id="SSF82771">
    <property type="entry name" value="GIY-YIG endonuclease"/>
    <property type="match status" value="1"/>
</dbReference>
<proteinExistence type="inferred from homology"/>
<protein>
    <submittedName>
        <fullName evidence="3">GIY-YIG nuclease family protein</fullName>
    </submittedName>
</protein>
<reference evidence="3 4" key="1">
    <citation type="submission" date="2021-11" db="EMBL/GenBank/DDBJ databases">
        <title>Genomic of Niabella pedocola.</title>
        <authorList>
            <person name="Wu T."/>
        </authorList>
    </citation>
    <scope>NUCLEOTIDE SEQUENCE [LARGE SCALE GENOMIC DNA]</scope>
    <source>
        <strain evidence="3 4">JCM 31011</strain>
    </source>
</reference>
<dbReference type="InterPro" id="IPR000305">
    <property type="entry name" value="GIY-YIG_endonuc"/>
</dbReference>
<accession>A0ABS8PXD9</accession>
<dbReference type="Gene3D" id="3.40.1440.10">
    <property type="entry name" value="GIY-YIG endonuclease"/>
    <property type="match status" value="1"/>
</dbReference>